<keyword evidence="4" id="KW-1185">Reference proteome</keyword>
<feature type="region of interest" description="Disordered" evidence="1">
    <location>
        <begin position="451"/>
        <end position="470"/>
    </location>
</feature>
<gene>
    <name evidence="3" type="ORF">PNOK_0701400</name>
</gene>
<sequence length="826" mass="93681">MRIFRAVIKAAQNTSSPKTTRIPFMPIDGREARLSDNPEFLSEENLSSYVYVENPMVNFPGSIEERHWLSAGFGFHFKGEKGDEADNMERLHRRLIYTMNADPCRRFTLGATVDGTRIRLWIYSRSMLVASRSFDFNTKPEILIKLVISVAFANESDLGWDQSIKAEYKGNERIFDFEASGKHFKTSNSNIISVYNMDDIFNKGTRIFRAFDVDDKDEICPLIIKDHWYMDFHDSEDRIQEMILENTNDPDEREIFKRSTFTVIASGRVQVDGRDDHTKDTILRGISPRRAYQILPQNNYSPRRGKFVVIKKNKFWLEVAGVPSTYSLNKVTGNVKDIIFHRYHHRIVLKEAAIPYTSLCNLKDMVLILEHCVEALRVVHKAGWVHRDLSPKNLYLYIDPDSGEKRGIIGDFEYSKLAGTGGKGDFKTGTREFMAWEVSCLLYGFTSDSSESTSSQATESTTEETNNSALLPTKEPVLMVEEDSSSLSTNNLVVEGSSLSPINAGSGTTNGAPTVARNNPILTKVDLTTTENSRVVSESHSTPSETTSVTDQDNLITTEGSSGLVGNSDTLICDWVPTFWANYIHDLESIWWILIWTLLTYQKVGNENYALESNADVQRRTRAAERIFHTDNLSTHIERSSLLKCSNFETFTEIIPSFFKGLIGVAATFKERLVSTYKEEEGKSVFPIKLKDDGLLHRDILDAFKKSAIEYFDVVYINDNSSTDSEGTPVSSKRSTCEDIEEERPSKRARVEDKGPDPAHSQRDKGLNETIQSEICNYPLRRMTRRSMTKRMAINANVNENQRVTRSMTKHLQEPKPAAIGKGRNI</sequence>
<feature type="region of interest" description="Disordered" evidence="1">
    <location>
        <begin position="722"/>
        <end position="772"/>
    </location>
</feature>
<feature type="compositionally biased region" description="Polar residues" evidence="1">
    <location>
        <begin position="722"/>
        <end position="734"/>
    </location>
</feature>
<evidence type="ECO:0000256" key="1">
    <source>
        <dbReference type="SAM" id="MobiDB-lite"/>
    </source>
</evidence>
<evidence type="ECO:0000259" key="2">
    <source>
        <dbReference type="Pfam" id="PF17667"/>
    </source>
</evidence>
<dbReference type="Proteomes" id="UP000217199">
    <property type="component" value="Unassembled WGS sequence"/>
</dbReference>
<dbReference type="InterPro" id="IPR011009">
    <property type="entry name" value="Kinase-like_dom_sf"/>
</dbReference>
<dbReference type="InParanoid" id="A0A286UBK2"/>
<dbReference type="Gene3D" id="1.10.510.10">
    <property type="entry name" value="Transferase(Phosphotransferase) domain 1"/>
    <property type="match status" value="1"/>
</dbReference>
<feature type="domain" description="Fungal-type protein kinase" evidence="2">
    <location>
        <begin position="67"/>
        <end position="597"/>
    </location>
</feature>
<comment type="caution">
    <text evidence="3">The sequence shown here is derived from an EMBL/GenBank/DDBJ whole genome shotgun (WGS) entry which is preliminary data.</text>
</comment>
<feature type="compositionally biased region" description="Low complexity" evidence="1">
    <location>
        <begin position="451"/>
        <end position="465"/>
    </location>
</feature>
<organism evidence="3 4">
    <name type="scientific">Pyrrhoderma noxium</name>
    <dbReference type="NCBI Taxonomy" id="2282107"/>
    <lineage>
        <taxon>Eukaryota</taxon>
        <taxon>Fungi</taxon>
        <taxon>Dikarya</taxon>
        <taxon>Basidiomycota</taxon>
        <taxon>Agaricomycotina</taxon>
        <taxon>Agaricomycetes</taxon>
        <taxon>Hymenochaetales</taxon>
        <taxon>Hymenochaetaceae</taxon>
        <taxon>Pyrrhoderma</taxon>
    </lineage>
</organism>
<dbReference type="PANTHER" id="PTHR38248:SF2">
    <property type="entry name" value="FUNK1 11"/>
    <property type="match status" value="1"/>
</dbReference>
<dbReference type="Pfam" id="PF17667">
    <property type="entry name" value="Pkinase_fungal"/>
    <property type="match status" value="1"/>
</dbReference>
<protein>
    <submittedName>
        <fullName evidence="3">Pkinase domain-containing</fullName>
    </submittedName>
</protein>
<feature type="compositionally biased region" description="Basic and acidic residues" evidence="1">
    <location>
        <begin position="743"/>
        <end position="767"/>
    </location>
</feature>
<dbReference type="SUPFAM" id="SSF56112">
    <property type="entry name" value="Protein kinase-like (PK-like)"/>
    <property type="match status" value="1"/>
</dbReference>
<reference evidence="3 4" key="1">
    <citation type="journal article" date="2017" name="Mol. Ecol.">
        <title>Comparative and population genomic landscape of Phellinus noxius: A hypervariable fungus causing root rot in trees.</title>
        <authorList>
            <person name="Chung C.L."/>
            <person name="Lee T.J."/>
            <person name="Akiba M."/>
            <person name="Lee H.H."/>
            <person name="Kuo T.H."/>
            <person name="Liu D."/>
            <person name="Ke H.M."/>
            <person name="Yokoi T."/>
            <person name="Roa M.B."/>
            <person name="Lu M.J."/>
            <person name="Chang Y.Y."/>
            <person name="Ann P.J."/>
            <person name="Tsai J.N."/>
            <person name="Chen C.Y."/>
            <person name="Tzean S.S."/>
            <person name="Ota Y."/>
            <person name="Hattori T."/>
            <person name="Sahashi N."/>
            <person name="Liou R.F."/>
            <person name="Kikuchi T."/>
            <person name="Tsai I.J."/>
        </authorList>
    </citation>
    <scope>NUCLEOTIDE SEQUENCE [LARGE SCALE GENOMIC DNA]</scope>
    <source>
        <strain evidence="3 4">FFPRI411160</strain>
    </source>
</reference>
<dbReference type="EMBL" id="NBII01000007">
    <property type="protein sequence ID" value="PAV16950.1"/>
    <property type="molecule type" value="Genomic_DNA"/>
</dbReference>
<dbReference type="InterPro" id="IPR040976">
    <property type="entry name" value="Pkinase_fungal"/>
</dbReference>
<dbReference type="PANTHER" id="PTHR38248">
    <property type="entry name" value="FUNK1 6"/>
    <property type="match status" value="1"/>
</dbReference>
<proteinExistence type="predicted"/>
<dbReference type="GO" id="GO:0016301">
    <property type="term" value="F:kinase activity"/>
    <property type="evidence" value="ECO:0007669"/>
    <property type="project" value="UniProtKB-KW"/>
</dbReference>
<dbReference type="AlphaFoldDB" id="A0A286UBK2"/>
<dbReference type="OrthoDB" id="5584477at2759"/>
<evidence type="ECO:0000313" key="4">
    <source>
        <dbReference type="Proteomes" id="UP000217199"/>
    </source>
</evidence>
<name>A0A286UBK2_9AGAM</name>
<accession>A0A286UBK2</accession>
<evidence type="ECO:0000313" key="3">
    <source>
        <dbReference type="EMBL" id="PAV16950.1"/>
    </source>
</evidence>